<dbReference type="OrthoDB" id="5705747at2"/>
<dbReference type="AlphaFoldDB" id="A0A7U7GCY1"/>
<sequence>MIGSVFSGIAVIQSGIKRLDQSAETIARQSMTDPASPASATGDVIQPLIDQQQALYQVQAGVKVIQTNNNLLGSLFDALA</sequence>
<reference evidence="1 2" key="1">
    <citation type="journal article" date="2014" name="ISME J.">
        <title>Candidatus Competibacter-lineage genomes retrieved from metagenomes reveal functional metabolic diversity.</title>
        <authorList>
            <person name="McIlroy S.J."/>
            <person name="Albertsen M."/>
            <person name="Andresen E.K."/>
            <person name="Saunders A.M."/>
            <person name="Kristiansen R."/>
            <person name="Stokholm-Bjerregaard M."/>
            <person name="Nielsen K.L."/>
            <person name="Nielsen P.H."/>
        </authorList>
    </citation>
    <scope>NUCLEOTIDE SEQUENCE [LARGE SCALE GENOMIC DNA]</scope>
    <source>
        <strain evidence="1 2">Run_B_J11</strain>
    </source>
</reference>
<accession>A0A7U7GCY1</accession>
<evidence type="ECO:0000313" key="2">
    <source>
        <dbReference type="Proteomes" id="UP000019184"/>
    </source>
</evidence>
<proteinExistence type="predicted"/>
<name>A0A7U7GCY1_9GAMM</name>
<evidence type="ECO:0000313" key="1">
    <source>
        <dbReference type="EMBL" id="CDH45778.1"/>
    </source>
</evidence>
<dbReference type="Proteomes" id="UP000019184">
    <property type="component" value="Unassembled WGS sequence"/>
</dbReference>
<organism evidence="1 2">
    <name type="scientific">Candidatus Contendobacter odensis Run_B_J11</name>
    <dbReference type="NCBI Taxonomy" id="1400861"/>
    <lineage>
        <taxon>Bacteria</taxon>
        <taxon>Pseudomonadati</taxon>
        <taxon>Pseudomonadota</taxon>
        <taxon>Gammaproteobacteria</taxon>
        <taxon>Candidatus Competibacteraceae</taxon>
        <taxon>Candidatus Contendibacter</taxon>
    </lineage>
</organism>
<comment type="caution">
    <text evidence="1">The sequence shown here is derived from an EMBL/GenBank/DDBJ whole genome shotgun (WGS) entry which is preliminary data.</text>
</comment>
<keyword evidence="2" id="KW-1185">Reference proteome</keyword>
<gene>
    <name evidence="1" type="ORF">BN874_290019</name>
</gene>
<protein>
    <recommendedName>
        <fullName evidence="3">Flagellar basal-body/hook protein C-terminal domain-containing protein</fullName>
    </recommendedName>
</protein>
<evidence type="ECO:0008006" key="3">
    <source>
        <dbReference type="Google" id="ProtNLM"/>
    </source>
</evidence>
<dbReference type="RefSeq" id="WP_034433830.1">
    <property type="nucleotide sequence ID" value="NZ_CBTK010000212.1"/>
</dbReference>
<dbReference type="EMBL" id="CBTK010000212">
    <property type="protein sequence ID" value="CDH45778.1"/>
    <property type="molecule type" value="Genomic_DNA"/>
</dbReference>